<accession>A0A5C2RPT6</accession>
<name>A0A5C2RPT6_9APHY</name>
<protein>
    <submittedName>
        <fullName evidence="1">Uncharacterized protein</fullName>
    </submittedName>
</protein>
<dbReference type="EMBL" id="ML122389">
    <property type="protein sequence ID" value="RPD52216.1"/>
    <property type="molecule type" value="Genomic_DNA"/>
</dbReference>
<keyword evidence="2" id="KW-1185">Reference proteome</keyword>
<gene>
    <name evidence="1" type="ORF">L227DRAFT_617991</name>
</gene>
<proteinExistence type="predicted"/>
<dbReference type="AlphaFoldDB" id="A0A5C2RPT6"/>
<organism evidence="1 2">
    <name type="scientific">Lentinus tigrinus ALCF2SS1-6</name>
    <dbReference type="NCBI Taxonomy" id="1328759"/>
    <lineage>
        <taxon>Eukaryota</taxon>
        <taxon>Fungi</taxon>
        <taxon>Dikarya</taxon>
        <taxon>Basidiomycota</taxon>
        <taxon>Agaricomycotina</taxon>
        <taxon>Agaricomycetes</taxon>
        <taxon>Polyporales</taxon>
        <taxon>Polyporaceae</taxon>
        <taxon>Lentinus</taxon>
    </lineage>
</organism>
<evidence type="ECO:0000313" key="1">
    <source>
        <dbReference type="EMBL" id="RPD52216.1"/>
    </source>
</evidence>
<dbReference type="Proteomes" id="UP000313359">
    <property type="component" value="Unassembled WGS sequence"/>
</dbReference>
<reference evidence="1" key="1">
    <citation type="journal article" date="2018" name="Genome Biol. Evol.">
        <title>Genomics and development of Lentinus tigrinus, a white-rot wood-decaying mushroom with dimorphic fruiting bodies.</title>
        <authorList>
            <person name="Wu B."/>
            <person name="Xu Z."/>
            <person name="Knudson A."/>
            <person name="Carlson A."/>
            <person name="Chen N."/>
            <person name="Kovaka S."/>
            <person name="LaButti K."/>
            <person name="Lipzen A."/>
            <person name="Pennachio C."/>
            <person name="Riley R."/>
            <person name="Schakwitz W."/>
            <person name="Umezawa K."/>
            <person name="Ohm R.A."/>
            <person name="Grigoriev I.V."/>
            <person name="Nagy L.G."/>
            <person name="Gibbons J."/>
            <person name="Hibbett D."/>
        </authorList>
    </citation>
    <scope>NUCLEOTIDE SEQUENCE [LARGE SCALE GENOMIC DNA]</scope>
    <source>
        <strain evidence="1">ALCF2SS1-6</strain>
    </source>
</reference>
<evidence type="ECO:0000313" key="2">
    <source>
        <dbReference type="Proteomes" id="UP000313359"/>
    </source>
</evidence>
<sequence length="136" mass="14719">MEEPEHEAVRSVSGFSSLILVGAFSVASRMAVVHASHWPSPKHCGAIAKQIGVIDREDQSVALPLRHAVATKRCIGEGKAYYCVSLAFKGRSNSPSFPSVRCGSLRRSWRAYLAWCTPLSMCPGPALVSALTREGY</sequence>